<gene>
    <name evidence="2" type="ORF">H9634_00960</name>
</gene>
<evidence type="ECO:0000313" key="2">
    <source>
        <dbReference type="EMBL" id="MBD8019353.1"/>
    </source>
</evidence>
<sequence length="76" mass="8335">MDILDELMGDEPVRDRERYAMRRFWCLVMPVAVLGLVGYFLSFALTATLNGLGLVSAVVVLTALAVSAWDVSEGSR</sequence>
<keyword evidence="1" id="KW-0472">Membrane</keyword>
<feature type="transmembrane region" description="Helical" evidence="1">
    <location>
        <begin position="51"/>
        <end position="71"/>
    </location>
</feature>
<keyword evidence="3" id="KW-1185">Reference proteome</keyword>
<dbReference type="RefSeq" id="WP_191724957.1">
    <property type="nucleotide sequence ID" value="NZ_JACSPY010000001.1"/>
</dbReference>
<evidence type="ECO:0000313" key="3">
    <source>
        <dbReference type="Proteomes" id="UP000651517"/>
    </source>
</evidence>
<accession>A0ABR8WQX3</accession>
<evidence type="ECO:0000256" key="1">
    <source>
        <dbReference type="SAM" id="Phobius"/>
    </source>
</evidence>
<organism evidence="2 3">
    <name type="scientific">Brevibacterium gallinarum</name>
    <dbReference type="NCBI Taxonomy" id="2762220"/>
    <lineage>
        <taxon>Bacteria</taxon>
        <taxon>Bacillati</taxon>
        <taxon>Actinomycetota</taxon>
        <taxon>Actinomycetes</taxon>
        <taxon>Micrococcales</taxon>
        <taxon>Brevibacteriaceae</taxon>
        <taxon>Brevibacterium</taxon>
    </lineage>
</organism>
<reference evidence="2 3" key="1">
    <citation type="submission" date="2020-08" db="EMBL/GenBank/DDBJ databases">
        <title>A Genomic Blueprint of the Chicken Gut Microbiome.</title>
        <authorList>
            <person name="Gilroy R."/>
            <person name="Ravi A."/>
            <person name="Getino M."/>
            <person name="Pursley I."/>
            <person name="Horton D.L."/>
            <person name="Alikhan N.-F."/>
            <person name="Baker D."/>
            <person name="Gharbi K."/>
            <person name="Hall N."/>
            <person name="Watson M."/>
            <person name="Adriaenssens E.M."/>
            <person name="Foster-Nyarko E."/>
            <person name="Jarju S."/>
            <person name="Secka A."/>
            <person name="Antonio M."/>
            <person name="Oren A."/>
            <person name="Chaudhuri R."/>
            <person name="La Ragione R.M."/>
            <person name="Hildebrand F."/>
            <person name="Pallen M.J."/>
        </authorList>
    </citation>
    <scope>NUCLEOTIDE SEQUENCE [LARGE SCALE GENOMIC DNA]</scope>
    <source>
        <strain evidence="2 3">Re57</strain>
    </source>
</reference>
<feature type="transmembrane region" description="Helical" evidence="1">
    <location>
        <begin position="24"/>
        <end position="45"/>
    </location>
</feature>
<name>A0ABR8WQX3_9MICO</name>
<keyword evidence="1" id="KW-1133">Transmembrane helix</keyword>
<protein>
    <submittedName>
        <fullName evidence="2">Uncharacterized protein</fullName>
    </submittedName>
</protein>
<dbReference type="Proteomes" id="UP000651517">
    <property type="component" value="Unassembled WGS sequence"/>
</dbReference>
<proteinExistence type="predicted"/>
<keyword evidence="1" id="KW-0812">Transmembrane</keyword>
<dbReference type="EMBL" id="JACSPY010000001">
    <property type="protein sequence ID" value="MBD8019353.1"/>
    <property type="molecule type" value="Genomic_DNA"/>
</dbReference>
<comment type="caution">
    <text evidence="2">The sequence shown here is derived from an EMBL/GenBank/DDBJ whole genome shotgun (WGS) entry which is preliminary data.</text>
</comment>